<feature type="transmembrane region" description="Helical" evidence="4">
    <location>
        <begin position="19"/>
        <end position="36"/>
    </location>
</feature>
<keyword evidence="1" id="KW-0902">Two-component regulatory system</keyword>
<feature type="domain" description="HPt" evidence="5">
    <location>
        <begin position="338"/>
        <end position="434"/>
    </location>
</feature>
<dbReference type="Gene3D" id="1.20.120.160">
    <property type="entry name" value="HPT domain"/>
    <property type="match status" value="1"/>
</dbReference>
<organism evidence="6 7">
    <name type="scientific">Vibrio alginolyticus</name>
    <dbReference type="NCBI Taxonomy" id="663"/>
    <lineage>
        <taxon>Bacteria</taxon>
        <taxon>Pseudomonadati</taxon>
        <taxon>Pseudomonadota</taxon>
        <taxon>Gammaproteobacteria</taxon>
        <taxon>Vibrionales</taxon>
        <taxon>Vibrionaceae</taxon>
        <taxon>Vibrio</taxon>
    </lineage>
</organism>
<dbReference type="PROSITE" id="PS50894">
    <property type="entry name" value="HPT"/>
    <property type="match status" value="1"/>
</dbReference>
<comment type="caution">
    <text evidence="6">The sequence shown here is derived from an EMBL/GenBank/DDBJ whole genome shotgun (WGS) entry which is preliminary data.</text>
</comment>
<dbReference type="Pfam" id="PF01627">
    <property type="entry name" value="Hpt"/>
    <property type="match status" value="1"/>
</dbReference>
<keyword evidence="4" id="KW-0472">Membrane</keyword>
<dbReference type="RefSeq" id="WP_171345871.1">
    <property type="nucleotide sequence ID" value="NZ_CP167877.1"/>
</dbReference>
<reference evidence="6 7" key="1">
    <citation type="submission" date="2019-09" db="EMBL/GenBank/DDBJ databases">
        <title>Draft genome sequencing and comparative genomics of hatchery-associated Vibrios.</title>
        <authorList>
            <person name="Kehlet-Delgado H."/>
            <person name="Mueller R.S."/>
        </authorList>
    </citation>
    <scope>NUCLEOTIDE SEQUENCE [LARGE SCALE GENOMIC DNA]</scope>
    <source>
        <strain evidence="6 7">081416A</strain>
    </source>
</reference>
<dbReference type="InterPro" id="IPR036641">
    <property type="entry name" value="HPT_dom_sf"/>
</dbReference>
<sequence>MEICEGQVLLKLKEGIRRFVWFWFVLWSVLALGIWLQAKQTIQTISTVNELGSKVEEVRHFFNFDLPYRVKHVDQISLKLQLAYAVRLQLESEFSEGKITPDITQLLYTTDRFLESARAFVRSDSELVSLAEQLRSSRARTENSEQIQAMYYRLGALVFESVFSDSATNSDTYRDLDRLFIESEALSPEERSALQRQLAQTSSALSAQAQGSYLSNQLLNPDFPNQLTSINDQLEQKLMTFIVWLSVISGLLLFLISWGAFSPKTIQPIPLPRTDDKKSEQVGDDENGANTVPSAQSENFQNVQMNEESCNEVNSSQVEVVEREPYIDINKMLDSLSGDEGAVRMLLEVFIQDHSGDGTKMYQLLEEDKEQAQRAAHSLKGVSGSLGAMPLHCISGDIELLIKQGQKVPEEKLACLDDVLKQTILFANNVLNSEKITEALTD</sequence>
<feature type="region of interest" description="Disordered" evidence="3">
    <location>
        <begin position="267"/>
        <end position="296"/>
    </location>
</feature>
<evidence type="ECO:0000259" key="5">
    <source>
        <dbReference type="PROSITE" id="PS50894"/>
    </source>
</evidence>
<evidence type="ECO:0000256" key="3">
    <source>
        <dbReference type="SAM" id="MobiDB-lite"/>
    </source>
</evidence>
<proteinExistence type="predicted"/>
<gene>
    <name evidence="6" type="ORF">F0254_12550</name>
</gene>
<name>A0A7Y4B2X3_VIBAL</name>
<dbReference type="GO" id="GO:0000160">
    <property type="term" value="P:phosphorelay signal transduction system"/>
    <property type="evidence" value="ECO:0007669"/>
    <property type="project" value="UniProtKB-KW"/>
</dbReference>
<dbReference type="EMBL" id="VTYF01000006">
    <property type="protein sequence ID" value="NOI09697.1"/>
    <property type="molecule type" value="Genomic_DNA"/>
</dbReference>
<dbReference type="InterPro" id="IPR008207">
    <property type="entry name" value="Sig_transdc_His_kin_Hpt_dom"/>
</dbReference>
<evidence type="ECO:0000256" key="1">
    <source>
        <dbReference type="ARBA" id="ARBA00023012"/>
    </source>
</evidence>
<dbReference type="AlphaFoldDB" id="A0A7Y4B2X3"/>
<feature type="transmembrane region" description="Helical" evidence="4">
    <location>
        <begin position="241"/>
        <end position="261"/>
    </location>
</feature>
<evidence type="ECO:0000256" key="2">
    <source>
        <dbReference type="PROSITE-ProRule" id="PRU00110"/>
    </source>
</evidence>
<evidence type="ECO:0000313" key="6">
    <source>
        <dbReference type="EMBL" id="NOI09697.1"/>
    </source>
</evidence>
<evidence type="ECO:0000313" key="7">
    <source>
        <dbReference type="Proteomes" id="UP000532247"/>
    </source>
</evidence>
<keyword evidence="4" id="KW-1133">Transmembrane helix</keyword>
<accession>A0A7Y4B2X3</accession>
<protein>
    <submittedName>
        <fullName evidence="6">Hpt domain-containing protein</fullName>
    </submittedName>
</protein>
<keyword evidence="4" id="KW-0812">Transmembrane</keyword>
<keyword evidence="2" id="KW-0597">Phosphoprotein</keyword>
<feature type="modified residue" description="Phosphohistidine" evidence="2">
    <location>
        <position position="377"/>
    </location>
</feature>
<dbReference type="Proteomes" id="UP000532247">
    <property type="component" value="Unassembled WGS sequence"/>
</dbReference>
<dbReference type="GO" id="GO:0004672">
    <property type="term" value="F:protein kinase activity"/>
    <property type="evidence" value="ECO:0007669"/>
    <property type="project" value="UniProtKB-ARBA"/>
</dbReference>
<evidence type="ECO:0000256" key="4">
    <source>
        <dbReference type="SAM" id="Phobius"/>
    </source>
</evidence>
<dbReference type="SUPFAM" id="SSF47226">
    <property type="entry name" value="Histidine-containing phosphotransfer domain, HPT domain"/>
    <property type="match status" value="1"/>
</dbReference>